<dbReference type="Proteomes" id="UP000255389">
    <property type="component" value="Unassembled WGS sequence"/>
</dbReference>
<organism evidence="1 2">
    <name type="scientific">Mycolicibacterium fortuitum</name>
    <name type="common">Mycobacterium fortuitum</name>
    <dbReference type="NCBI Taxonomy" id="1766"/>
    <lineage>
        <taxon>Bacteria</taxon>
        <taxon>Bacillati</taxon>
        <taxon>Actinomycetota</taxon>
        <taxon>Actinomycetes</taxon>
        <taxon>Mycobacteriales</taxon>
        <taxon>Mycobacteriaceae</taxon>
        <taxon>Mycolicibacterium</taxon>
    </lineage>
</organism>
<name>A0A378UBI3_MYCFO</name>
<reference evidence="1 2" key="1">
    <citation type="submission" date="2018-06" db="EMBL/GenBank/DDBJ databases">
        <authorList>
            <consortium name="Pathogen Informatics"/>
            <person name="Doyle S."/>
        </authorList>
    </citation>
    <scope>NUCLEOTIDE SEQUENCE [LARGE SCALE GENOMIC DNA]</scope>
    <source>
        <strain evidence="1 2">NCTC1542</strain>
    </source>
</reference>
<gene>
    <name evidence="1" type="ORF">NCTC1542_02106</name>
</gene>
<dbReference type="EMBL" id="UGQY01000001">
    <property type="protein sequence ID" value="STZ74550.1"/>
    <property type="molecule type" value="Genomic_DNA"/>
</dbReference>
<sequence length="29" mass="3100">MLLVDEAVAIDDDAEHRRLMELAGSGESG</sequence>
<dbReference type="AlphaFoldDB" id="A0A378UBI3"/>
<accession>A0A378UBI3</accession>
<proteinExistence type="predicted"/>
<evidence type="ECO:0000313" key="2">
    <source>
        <dbReference type="Proteomes" id="UP000255389"/>
    </source>
</evidence>
<evidence type="ECO:0000313" key="1">
    <source>
        <dbReference type="EMBL" id="STZ74550.1"/>
    </source>
</evidence>
<protein>
    <submittedName>
        <fullName evidence="1">Uncharacterized protein</fullName>
    </submittedName>
</protein>